<name>F0YNA0_AURAN</name>
<feature type="transmembrane region" description="Helical" evidence="1">
    <location>
        <begin position="93"/>
        <end position="111"/>
    </location>
</feature>
<reference evidence="3 4" key="1">
    <citation type="journal article" date="2011" name="Proc. Natl. Acad. Sci. U.S.A.">
        <title>Niche of harmful alga Aureococcus anophagefferens revealed through ecogenomics.</title>
        <authorList>
            <person name="Gobler C.J."/>
            <person name="Berry D.L."/>
            <person name="Dyhrman S.T."/>
            <person name="Wilhelm S.W."/>
            <person name="Salamov A."/>
            <person name="Lobanov A.V."/>
            <person name="Zhang Y."/>
            <person name="Collier J.L."/>
            <person name="Wurch L.L."/>
            <person name="Kustka A.B."/>
            <person name="Dill B.D."/>
            <person name="Shah M."/>
            <person name="VerBerkmoes N.C."/>
            <person name="Kuo A."/>
            <person name="Terry A."/>
            <person name="Pangilinan J."/>
            <person name="Lindquist E.A."/>
            <person name="Lucas S."/>
            <person name="Paulsen I.T."/>
            <person name="Hattenrath-Lehmann T.K."/>
            <person name="Talmage S.C."/>
            <person name="Walker E.A."/>
            <person name="Koch F."/>
            <person name="Burson A.M."/>
            <person name="Marcoval M.A."/>
            <person name="Tang Y.Z."/>
            <person name="Lecleir G.R."/>
            <person name="Coyne K.J."/>
            <person name="Berg G.M."/>
            <person name="Bertrand E.M."/>
            <person name="Saito M.A."/>
            <person name="Gladyshev V.N."/>
            <person name="Grigoriev I.V."/>
        </authorList>
    </citation>
    <scope>NUCLEOTIDE SEQUENCE [LARGE SCALE GENOMIC DNA]</scope>
    <source>
        <strain evidence="4">CCMP 1984</strain>
    </source>
</reference>
<dbReference type="GO" id="GO:0000271">
    <property type="term" value="P:polysaccharide biosynthetic process"/>
    <property type="evidence" value="ECO:0007669"/>
    <property type="project" value="TreeGrafter"/>
</dbReference>
<feature type="transmembrane region" description="Helical" evidence="1">
    <location>
        <begin position="151"/>
        <end position="170"/>
    </location>
</feature>
<dbReference type="GeneID" id="20226567"/>
<protein>
    <recommendedName>
        <fullName evidence="2">Acyltransferase 3 domain-containing protein</fullName>
    </recommendedName>
</protein>
<dbReference type="GO" id="GO:0016020">
    <property type="term" value="C:membrane"/>
    <property type="evidence" value="ECO:0007669"/>
    <property type="project" value="TreeGrafter"/>
</dbReference>
<dbReference type="Pfam" id="PF01757">
    <property type="entry name" value="Acyl_transf_3"/>
    <property type="match status" value="1"/>
</dbReference>
<feature type="domain" description="Acyltransferase 3" evidence="2">
    <location>
        <begin position="3"/>
        <end position="250"/>
    </location>
</feature>
<keyword evidence="1" id="KW-0812">Transmembrane</keyword>
<dbReference type="KEGG" id="aaf:AURANDRAFT_68033"/>
<dbReference type="PANTHER" id="PTHR23028">
    <property type="entry name" value="ACETYLTRANSFERASE"/>
    <property type="match status" value="1"/>
</dbReference>
<dbReference type="InterPro" id="IPR002656">
    <property type="entry name" value="Acyl_transf_3_dom"/>
</dbReference>
<dbReference type="Proteomes" id="UP000002729">
    <property type="component" value="Unassembled WGS sequence"/>
</dbReference>
<dbReference type="AlphaFoldDB" id="F0YNA0"/>
<proteinExistence type="predicted"/>
<keyword evidence="1" id="KW-0472">Membrane</keyword>
<organism evidence="4">
    <name type="scientific">Aureococcus anophagefferens</name>
    <name type="common">Harmful bloom alga</name>
    <dbReference type="NCBI Taxonomy" id="44056"/>
    <lineage>
        <taxon>Eukaryota</taxon>
        <taxon>Sar</taxon>
        <taxon>Stramenopiles</taxon>
        <taxon>Ochrophyta</taxon>
        <taxon>Pelagophyceae</taxon>
        <taxon>Pelagomonadales</taxon>
        <taxon>Pelagomonadaceae</taxon>
        <taxon>Aureococcus</taxon>
    </lineage>
</organism>
<accession>F0YNA0</accession>
<feature type="transmembrane region" description="Helical" evidence="1">
    <location>
        <begin position="45"/>
        <end position="67"/>
    </location>
</feature>
<feature type="transmembrane region" description="Helical" evidence="1">
    <location>
        <begin position="6"/>
        <end position="25"/>
    </location>
</feature>
<dbReference type="PANTHER" id="PTHR23028:SF131">
    <property type="entry name" value="BLR2367 PROTEIN"/>
    <property type="match status" value="1"/>
</dbReference>
<evidence type="ECO:0000313" key="4">
    <source>
        <dbReference type="Proteomes" id="UP000002729"/>
    </source>
</evidence>
<dbReference type="EMBL" id="GL833172">
    <property type="protein sequence ID" value="EGB03422.1"/>
    <property type="molecule type" value="Genomic_DNA"/>
</dbReference>
<keyword evidence="1" id="KW-1133">Transmembrane helix</keyword>
<feature type="transmembrane region" description="Helical" evidence="1">
    <location>
        <begin position="191"/>
        <end position="212"/>
    </location>
</feature>
<dbReference type="RefSeq" id="XP_009041893.1">
    <property type="nucleotide sequence ID" value="XM_009043645.1"/>
</dbReference>
<dbReference type="InParanoid" id="F0YNA0"/>
<sequence>MEALTGARGLFAIYVVTYHFFGKILNERCDFRDGAFPTSFLARRLCAHGFVAVTFFFQLSGFVNTIVNETRIVDYTNHKWQHRFWHRRFARLGPVYVLMLLCSLPPLLVAWQSIDVPPFETELVRVVACIATTMGVQSWDFFVPLWRLWNYPAWAVSCELAFYLAFPFLVQGVKSVVLTTAGFFDQRQISWHVTVLLLGLCTLGQVITWYSLQFALESSTGLSPPVAGDIAYTFPPVRVFEFIQGILLGVAATQPANLALLNRKGLQDISENGHWCGRRVWQRSSLDDLHEHRIAMLSDAASMANFRVGSNVYAFPTACFIYSAAHDAGFFCRLLRANLLHRIGEWSYCIYLSQGPVMLGLLWALNPGRVSEIYNMVSHNLVARYGHMPLSCSSLFIAVLVQHLRSSELQRVANGARCLIHPPPT</sequence>
<dbReference type="GO" id="GO:0016747">
    <property type="term" value="F:acyltransferase activity, transferring groups other than amino-acyl groups"/>
    <property type="evidence" value="ECO:0007669"/>
    <property type="project" value="InterPro"/>
</dbReference>
<evidence type="ECO:0000313" key="3">
    <source>
        <dbReference type="EMBL" id="EGB03422.1"/>
    </source>
</evidence>
<gene>
    <name evidence="3" type="ORF">AURANDRAFT_68033</name>
</gene>
<dbReference type="OrthoDB" id="10031269at2759"/>
<dbReference type="InterPro" id="IPR050879">
    <property type="entry name" value="Acyltransferase_3"/>
</dbReference>
<evidence type="ECO:0000256" key="1">
    <source>
        <dbReference type="SAM" id="Phobius"/>
    </source>
</evidence>
<evidence type="ECO:0000259" key="2">
    <source>
        <dbReference type="Pfam" id="PF01757"/>
    </source>
</evidence>
<keyword evidence="4" id="KW-1185">Reference proteome</keyword>